<gene>
    <name evidence="1" type="ORF">RCO7_08930</name>
</gene>
<comment type="caution">
    <text evidence="1">The sequence shown here is derived from an EMBL/GenBank/DDBJ whole genome shotgun (WGS) entry which is preliminary data.</text>
</comment>
<evidence type="ECO:0000313" key="1">
    <source>
        <dbReference type="EMBL" id="CZS98254.1"/>
    </source>
</evidence>
<dbReference type="Proteomes" id="UP000178129">
    <property type="component" value="Unassembled WGS sequence"/>
</dbReference>
<organism evidence="1 2">
    <name type="scientific">Rhynchosporium graminicola</name>
    <dbReference type="NCBI Taxonomy" id="2792576"/>
    <lineage>
        <taxon>Eukaryota</taxon>
        <taxon>Fungi</taxon>
        <taxon>Dikarya</taxon>
        <taxon>Ascomycota</taxon>
        <taxon>Pezizomycotina</taxon>
        <taxon>Leotiomycetes</taxon>
        <taxon>Helotiales</taxon>
        <taxon>Ploettnerulaceae</taxon>
        <taxon>Rhynchosporium</taxon>
    </lineage>
</organism>
<dbReference type="AlphaFoldDB" id="A0A1E1KMY6"/>
<sequence length="158" mass="17882">MTSQEMPAELQGSPVSWWSDPITLGIPFSINTIRLDILDHRGWTLRVRLCLSQGGRIYPAIICVMTVVSLQVLLTDLGHVNFHADFAPCVSFQFEFEEGFGEETGLPWVVIYPQQPVFTIPPIVPIRLPPWAPTVHDPRYFVHPDGNQIETRVSGFRI</sequence>
<protein>
    <submittedName>
        <fullName evidence="1">Uncharacterized protein</fullName>
    </submittedName>
</protein>
<evidence type="ECO:0000313" key="2">
    <source>
        <dbReference type="Proteomes" id="UP000178129"/>
    </source>
</evidence>
<dbReference type="InParanoid" id="A0A1E1KMY6"/>
<keyword evidence="2" id="KW-1185">Reference proteome</keyword>
<reference evidence="2" key="1">
    <citation type="submission" date="2016-03" db="EMBL/GenBank/DDBJ databases">
        <authorList>
            <person name="Ploux O."/>
        </authorList>
    </citation>
    <scope>NUCLEOTIDE SEQUENCE [LARGE SCALE GENOMIC DNA]</scope>
    <source>
        <strain evidence="2">UK7</strain>
    </source>
</reference>
<proteinExistence type="predicted"/>
<name>A0A1E1KMY6_9HELO</name>
<accession>A0A1E1KMY6</accession>
<dbReference type="EMBL" id="FJUW01000014">
    <property type="protein sequence ID" value="CZS98254.1"/>
    <property type="molecule type" value="Genomic_DNA"/>
</dbReference>